<dbReference type="HOGENOM" id="CLU_1629383_0_0_1"/>
<feature type="domain" description="F-box associated beta-propeller type 1" evidence="1">
    <location>
        <begin position="2"/>
        <end position="56"/>
    </location>
</feature>
<proteinExistence type="predicted"/>
<evidence type="ECO:0000313" key="3">
    <source>
        <dbReference type="Proteomes" id="UP000032141"/>
    </source>
</evidence>
<dbReference type="Proteomes" id="UP000032141">
    <property type="component" value="Chromosome C8"/>
</dbReference>
<organism evidence="2 3">
    <name type="scientific">Brassica oleracea var. oleracea</name>
    <dbReference type="NCBI Taxonomy" id="109376"/>
    <lineage>
        <taxon>Eukaryota</taxon>
        <taxon>Viridiplantae</taxon>
        <taxon>Streptophyta</taxon>
        <taxon>Embryophyta</taxon>
        <taxon>Tracheophyta</taxon>
        <taxon>Spermatophyta</taxon>
        <taxon>Magnoliopsida</taxon>
        <taxon>eudicotyledons</taxon>
        <taxon>Gunneridae</taxon>
        <taxon>Pentapetalae</taxon>
        <taxon>rosids</taxon>
        <taxon>malvids</taxon>
        <taxon>Brassicales</taxon>
        <taxon>Brassicaceae</taxon>
        <taxon>Brassiceae</taxon>
        <taxon>Brassica</taxon>
    </lineage>
</organism>
<reference evidence="2" key="2">
    <citation type="submission" date="2015-03" db="UniProtKB">
        <authorList>
            <consortium name="EnsemblPlants"/>
        </authorList>
    </citation>
    <scope>IDENTIFICATION</scope>
</reference>
<keyword evidence="3" id="KW-1185">Reference proteome</keyword>
<sequence>MENQLLVWNPLLKETTNWIKCGSDLHQLDNAYSLGYIGHCDYRILRFRCASNSKNRPSSIEELLIVCVREDHTASIQSYDFSKERFQPTDDPPFSYDELNPMALEILKGGVGAMSQNKGDMHMGEALLVLTSWTNLVVVDIPEFPLLCAPPSLLSTIFFQQKQ</sequence>
<dbReference type="AlphaFoldDB" id="A0A0D3DS08"/>
<dbReference type="Pfam" id="PF07734">
    <property type="entry name" value="FBA_1"/>
    <property type="match status" value="1"/>
</dbReference>
<reference evidence="2 3" key="1">
    <citation type="journal article" date="2014" name="Genome Biol.">
        <title>Transcriptome and methylome profiling reveals relics of genome dominance in the mesopolyploid Brassica oleracea.</title>
        <authorList>
            <person name="Parkin I.A."/>
            <person name="Koh C."/>
            <person name="Tang H."/>
            <person name="Robinson S.J."/>
            <person name="Kagale S."/>
            <person name="Clarke W.E."/>
            <person name="Town C.D."/>
            <person name="Nixon J."/>
            <person name="Krishnakumar V."/>
            <person name="Bidwell S.L."/>
            <person name="Denoeud F."/>
            <person name="Belcram H."/>
            <person name="Links M.G."/>
            <person name="Just J."/>
            <person name="Clarke C."/>
            <person name="Bender T."/>
            <person name="Huebert T."/>
            <person name="Mason A.S."/>
            <person name="Pires J.C."/>
            <person name="Barker G."/>
            <person name="Moore J."/>
            <person name="Walley P.G."/>
            <person name="Manoli S."/>
            <person name="Batley J."/>
            <person name="Edwards D."/>
            <person name="Nelson M.N."/>
            <person name="Wang X."/>
            <person name="Paterson A.H."/>
            <person name="King G."/>
            <person name="Bancroft I."/>
            <person name="Chalhoub B."/>
            <person name="Sharpe A.G."/>
        </authorList>
    </citation>
    <scope>NUCLEOTIDE SEQUENCE</scope>
    <source>
        <strain evidence="2 3">cv. TO1000</strain>
    </source>
</reference>
<evidence type="ECO:0000259" key="1">
    <source>
        <dbReference type="Pfam" id="PF07734"/>
    </source>
</evidence>
<protein>
    <recommendedName>
        <fullName evidence="1">F-box associated beta-propeller type 1 domain-containing protein</fullName>
    </recommendedName>
</protein>
<evidence type="ECO:0000313" key="2">
    <source>
        <dbReference type="EnsemblPlants" id="Bo8g080160.1"/>
    </source>
</evidence>
<dbReference type="Gramene" id="Bo8g080160.1">
    <property type="protein sequence ID" value="Bo8g080160.1"/>
    <property type="gene ID" value="Bo8g080160"/>
</dbReference>
<dbReference type="EnsemblPlants" id="Bo8g080160.1">
    <property type="protein sequence ID" value="Bo8g080160.1"/>
    <property type="gene ID" value="Bo8g080160"/>
</dbReference>
<accession>A0A0D3DS08</accession>
<name>A0A0D3DS08_BRAOL</name>
<dbReference type="InterPro" id="IPR006527">
    <property type="entry name" value="F-box-assoc_dom_typ1"/>
</dbReference>